<feature type="signal peptide" evidence="2">
    <location>
        <begin position="1"/>
        <end position="24"/>
    </location>
</feature>
<evidence type="ECO:0000313" key="4">
    <source>
        <dbReference type="WBParaSite" id="Hba_05086"/>
    </source>
</evidence>
<accession>A0A1I7WJ92</accession>
<evidence type="ECO:0000256" key="1">
    <source>
        <dbReference type="SAM" id="Phobius"/>
    </source>
</evidence>
<reference evidence="4" key="1">
    <citation type="submission" date="2016-11" db="UniProtKB">
        <authorList>
            <consortium name="WormBaseParasite"/>
        </authorList>
    </citation>
    <scope>IDENTIFICATION</scope>
</reference>
<keyword evidence="2" id="KW-0732">Signal</keyword>
<evidence type="ECO:0000256" key="2">
    <source>
        <dbReference type="SAM" id="SignalP"/>
    </source>
</evidence>
<feature type="chain" id="PRO_5009310681" evidence="2">
    <location>
        <begin position="25"/>
        <end position="154"/>
    </location>
</feature>
<keyword evidence="1" id="KW-0472">Membrane</keyword>
<sequence>MILRHNKLGSILLLVLLLVESVLGNIGYYNEKGKYMVRKGGRLERLQKRTLQEWKHVSYHPPRRHRNKRRRHERAGGSRIDHILAQMDSFVRPRFGRAAGFNKSGYSNIKKTLLASFVSLYAVNIFIYLFLLYHSLYLQAFPLTWFYSCQIRTY</sequence>
<organism evidence="3 4">
    <name type="scientific">Heterorhabditis bacteriophora</name>
    <name type="common">Entomopathogenic nematode worm</name>
    <dbReference type="NCBI Taxonomy" id="37862"/>
    <lineage>
        <taxon>Eukaryota</taxon>
        <taxon>Metazoa</taxon>
        <taxon>Ecdysozoa</taxon>
        <taxon>Nematoda</taxon>
        <taxon>Chromadorea</taxon>
        <taxon>Rhabditida</taxon>
        <taxon>Rhabditina</taxon>
        <taxon>Rhabditomorpha</taxon>
        <taxon>Strongyloidea</taxon>
        <taxon>Heterorhabditidae</taxon>
        <taxon>Heterorhabditis</taxon>
    </lineage>
</organism>
<proteinExistence type="predicted"/>
<dbReference type="WBParaSite" id="Hba_05086">
    <property type="protein sequence ID" value="Hba_05086"/>
    <property type="gene ID" value="Hba_05086"/>
</dbReference>
<keyword evidence="1" id="KW-1133">Transmembrane helix</keyword>
<dbReference type="AlphaFoldDB" id="A0A1I7WJ92"/>
<protein>
    <submittedName>
        <fullName evidence="4">Uncharacterized protein</fullName>
    </submittedName>
</protein>
<keyword evidence="1" id="KW-0812">Transmembrane</keyword>
<feature type="transmembrane region" description="Helical" evidence="1">
    <location>
        <begin position="113"/>
        <end position="133"/>
    </location>
</feature>
<dbReference type="Proteomes" id="UP000095283">
    <property type="component" value="Unplaced"/>
</dbReference>
<keyword evidence="3" id="KW-1185">Reference proteome</keyword>
<name>A0A1I7WJ92_HETBA</name>
<evidence type="ECO:0000313" key="3">
    <source>
        <dbReference type="Proteomes" id="UP000095283"/>
    </source>
</evidence>